<evidence type="ECO:0000313" key="2">
    <source>
        <dbReference type="Proteomes" id="UP000299102"/>
    </source>
</evidence>
<protein>
    <submittedName>
        <fullName evidence="1">Uncharacterized protein</fullName>
    </submittedName>
</protein>
<accession>A0A4C1ZD41</accession>
<organism evidence="1 2">
    <name type="scientific">Eumeta variegata</name>
    <name type="common">Bagworm moth</name>
    <name type="synonym">Eumeta japonica</name>
    <dbReference type="NCBI Taxonomy" id="151549"/>
    <lineage>
        <taxon>Eukaryota</taxon>
        <taxon>Metazoa</taxon>
        <taxon>Ecdysozoa</taxon>
        <taxon>Arthropoda</taxon>
        <taxon>Hexapoda</taxon>
        <taxon>Insecta</taxon>
        <taxon>Pterygota</taxon>
        <taxon>Neoptera</taxon>
        <taxon>Endopterygota</taxon>
        <taxon>Lepidoptera</taxon>
        <taxon>Glossata</taxon>
        <taxon>Ditrysia</taxon>
        <taxon>Tineoidea</taxon>
        <taxon>Psychidae</taxon>
        <taxon>Oiketicinae</taxon>
        <taxon>Eumeta</taxon>
    </lineage>
</organism>
<comment type="caution">
    <text evidence="1">The sequence shown here is derived from an EMBL/GenBank/DDBJ whole genome shotgun (WGS) entry which is preliminary data.</text>
</comment>
<dbReference type="Proteomes" id="UP000299102">
    <property type="component" value="Unassembled WGS sequence"/>
</dbReference>
<name>A0A4C1ZD41_EUMVA</name>
<keyword evidence="2" id="KW-1185">Reference proteome</keyword>
<proteinExistence type="predicted"/>
<reference evidence="1 2" key="1">
    <citation type="journal article" date="2019" name="Commun. Biol.">
        <title>The bagworm genome reveals a unique fibroin gene that provides high tensile strength.</title>
        <authorList>
            <person name="Kono N."/>
            <person name="Nakamura H."/>
            <person name="Ohtoshi R."/>
            <person name="Tomita M."/>
            <person name="Numata K."/>
            <person name="Arakawa K."/>
        </authorList>
    </citation>
    <scope>NUCLEOTIDE SEQUENCE [LARGE SCALE GENOMIC DNA]</scope>
</reference>
<dbReference type="EMBL" id="BGZK01001685">
    <property type="protein sequence ID" value="GBP84537.1"/>
    <property type="molecule type" value="Genomic_DNA"/>
</dbReference>
<dbReference type="AlphaFoldDB" id="A0A4C1ZD41"/>
<sequence length="87" mass="9754">MADGSLMVCKRHALAHETDLKVAKEAIEKNVPDVPFSYSTHLVRTVVEYQRRSIESSDRPNELKHCRVYLINYYRSAHGPPGGGVGT</sequence>
<evidence type="ECO:0000313" key="1">
    <source>
        <dbReference type="EMBL" id="GBP84537.1"/>
    </source>
</evidence>
<gene>
    <name evidence="1" type="ORF">EVAR_66845_1</name>
</gene>